<feature type="binding site" evidence="9">
    <location>
        <begin position="133"/>
        <end position="141"/>
    </location>
    <ligand>
        <name>5-phospho-alpha-D-ribose 1-diphosphate</name>
        <dbReference type="ChEBI" id="CHEBI:58017"/>
    </ligand>
</feature>
<evidence type="ECO:0000256" key="1">
    <source>
        <dbReference type="ARBA" id="ARBA00004907"/>
    </source>
</evidence>
<dbReference type="GO" id="GO:0000287">
    <property type="term" value="F:magnesium ion binding"/>
    <property type="evidence" value="ECO:0007669"/>
    <property type="project" value="UniProtKB-UniRule"/>
</dbReference>
<keyword evidence="2 9" id="KW-0028">Amino-acid biosynthesis</keyword>
<dbReference type="Proteomes" id="UP000638848">
    <property type="component" value="Unassembled WGS sequence"/>
</dbReference>
<protein>
    <recommendedName>
        <fullName evidence="9">Anthranilate phosphoribosyltransferase</fullName>
        <ecNumber evidence="9">2.4.2.18</ecNumber>
    </recommendedName>
</protein>
<keyword evidence="6 9" id="KW-0057">Aromatic amino acid biosynthesis</keyword>
<reference evidence="12" key="1">
    <citation type="journal article" date="2014" name="Int. J. Syst. Evol. Microbiol.">
        <title>Complete genome sequence of Corynebacterium casei LMG S-19264T (=DSM 44701T), isolated from a smear-ripened cheese.</title>
        <authorList>
            <consortium name="US DOE Joint Genome Institute (JGI-PGF)"/>
            <person name="Walter F."/>
            <person name="Albersmeier A."/>
            <person name="Kalinowski J."/>
            <person name="Ruckert C."/>
        </authorList>
    </citation>
    <scope>NUCLEOTIDE SEQUENCE</scope>
    <source>
        <strain evidence="12">CGMCC 1.12187</strain>
    </source>
</reference>
<comment type="caution">
    <text evidence="12">The sequence shown here is derived from an EMBL/GenBank/DDBJ whole genome shotgun (WGS) entry which is preliminary data.</text>
</comment>
<evidence type="ECO:0000259" key="10">
    <source>
        <dbReference type="Pfam" id="PF00591"/>
    </source>
</evidence>
<keyword evidence="13" id="KW-1185">Reference proteome</keyword>
<evidence type="ECO:0000256" key="5">
    <source>
        <dbReference type="ARBA" id="ARBA00022822"/>
    </source>
</evidence>
<feature type="binding site" evidence="9">
    <location>
        <begin position="115"/>
        <end position="118"/>
    </location>
    <ligand>
        <name>5-phospho-alpha-D-ribose 1-diphosphate</name>
        <dbReference type="ChEBI" id="CHEBI:58017"/>
    </ligand>
</feature>
<dbReference type="EMBL" id="BMEQ01000011">
    <property type="protein sequence ID" value="GGG58927.1"/>
    <property type="molecule type" value="Genomic_DNA"/>
</dbReference>
<evidence type="ECO:0000256" key="2">
    <source>
        <dbReference type="ARBA" id="ARBA00022605"/>
    </source>
</evidence>
<feature type="binding site" evidence="9">
    <location>
        <position position="191"/>
    </location>
    <ligand>
        <name>anthranilate</name>
        <dbReference type="ChEBI" id="CHEBI:16567"/>
        <label>2</label>
    </ligand>
</feature>
<keyword evidence="9" id="KW-0460">Magnesium</keyword>
<dbReference type="Pfam" id="PF00591">
    <property type="entry name" value="Glycos_transf_3"/>
    <property type="match status" value="1"/>
</dbReference>
<dbReference type="GO" id="GO:0000162">
    <property type="term" value="P:L-tryptophan biosynthetic process"/>
    <property type="evidence" value="ECO:0007669"/>
    <property type="project" value="UniProtKB-UniRule"/>
</dbReference>
<dbReference type="PANTHER" id="PTHR43285:SF2">
    <property type="entry name" value="ANTHRANILATE PHOSPHORIBOSYLTRANSFERASE"/>
    <property type="match status" value="1"/>
</dbReference>
<comment type="similarity">
    <text evidence="9">Belongs to the anthranilate phosphoribosyltransferase family.</text>
</comment>
<feature type="binding site" evidence="9">
    <location>
        <position position="105"/>
    </location>
    <ligand>
        <name>anthranilate</name>
        <dbReference type="ChEBI" id="CHEBI:16567"/>
        <label>1</label>
    </ligand>
</feature>
<reference evidence="12" key="2">
    <citation type="submission" date="2020-09" db="EMBL/GenBank/DDBJ databases">
        <authorList>
            <person name="Sun Q."/>
            <person name="Zhou Y."/>
        </authorList>
    </citation>
    <scope>NUCLEOTIDE SEQUENCE</scope>
    <source>
        <strain evidence="12">CGMCC 1.12187</strain>
    </source>
</reference>
<gene>
    <name evidence="12" type="primary">trpD1</name>
    <name evidence="9" type="synonym">trpD</name>
    <name evidence="12" type="ORF">GCM10011374_22180</name>
</gene>
<keyword evidence="4 9" id="KW-0808">Transferase</keyword>
<comment type="function">
    <text evidence="9">Catalyzes the transfer of the phosphoribosyl group of 5-phosphorylribose-1-pyrophosphate (PRPP) to anthranilate to yield N-(5'-phosphoribosyl)-anthranilate (PRA).</text>
</comment>
<comment type="pathway">
    <text evidence="1 9">Amino-acid biosynthesis; L-tryptophan biosynthesis; L-tryptophan from chorismate: step 2/5.</text>
</comment>
<feature type="binding site" evidence="9">
    <location>
        <position position="250"/>
    </location>
    <ligand>
        <name>Mg(2+)</name>
        <dbReference type="ChEBI" id="CHEBI:18420"/>
        <label>2</label>
    </ligand>
</feature>
<dbReference type="PANTHER" id="PTHR43285">
    <property type="entry name" value="ANTHRANILATE PHOSPHORIBOSYLTRANSFERASE"/>
    <property type="match status" value="1"/>
</dbReference>
<comment type="cofactor">
    <cofactor evidence="9">
        <name>Mg(2+)</name>
        <dbReference type="ChEBI" id="CHEBI:18420"/>
    </cofactor>
    <text evidence="9">Binds 2 magnesium ions per monomer.</text>
</comment>
<feature type="binding site" evidence="9">
    <location>
        <position position="249"/>
    </location>
    <ligand>
        <name>Mg(2+)</name>
        <dbReference type="ChEBI" id="CHEBI:18420"/>
        <label>2</label>
    </ligand>
</feature>
<feature type="binding site" evidence="9">
    <location>
        <position position="117"/>
    </location>
    <ligand>
        <name>Mg(2+)</name>
        <dbReference type="ChEBI" id="CHEBI:18420"/>
        <label>1</label>
    </ligand>
</feature>
<dbReference type="InterPro" id="IPR017459">
    <property type="entry name" value="Glycosyl_Trfase_fam3_N_dom"/>
</dbReference>
<evidence type="ECO:0000256" key="3">
    <source>
        <dbReference type="ARBA" id="ARBA00022676"/>
    </source>
</evidence>
<proteinExistence type="inferred from homology"/>
<feature type="binding site" evidence="9">
    <location>
        <begin position="108"/>
        <end position="109"/>
    </location>
    <ligand>
        <name>5-phospho-alpha-D-ribose 1-diphosphate</name>
        <dbReference type="ChEBI" id="CHEBI:58017"/>
    </ligand>
</feature>
<evidence type="ECO:0000313" key="13">
    <source>
        <dbReference type="Proteomes" id="UP000638848"/>
    </source>
</evidence>
<evidence type="ECO:0000256" key="7">
    <source>
        <dbReference type="ARBA" id="ARBA00052328"/>
    </source>
</evidence>
<keyword evidence="3 9" id="KW-0328">Glycosyltransferase</keyword>
<dbReference type="NCBIfam" id="TIGR01245">
    <property type="entry name" value="trpD"/>
    <property type="match status" value="1"/>
</dbReference>
<dbReference type="InterPro" id="IPR036320">
    <property type="entry name" value="Glycosyl_Trfase_fam3_N_dom_sf"/>
</dbReference>
<dbReference type="InterPro" id="IPR005940">
    <property type="entry name" value="Anthranilate_Pribosyl_Tfrase"/>
</dbReference>
<feature type="binding site" evidence="9">
    <location>
        <position position="250"/>
    </location>
    <ligand>
        <name>Mg(2+)</name>
        <dbReference type="ChEBI" id="CHEBI:18420"/>
        <label>1</label>
    </ligand>
</feature>
<feature type="binding site" evidence="9">
    <location>
        <position position="105"/>
    </location>
    <ligand>
        <name>5-phospho-alpha-D-ribose 1-diphosphate</name>
        <dbReference type="ChEBI" id="CHEBI:58017"/>
    </ligand>
</feature>
<feature type="binding site" evidence="9">
    <location>
        <position position="113"/>
    </location>
    <ligand>
        <name>5-phospho-alpha-D-ribose 1-diphosphate</name>
        <dbReference type="ChEBI" id="CHEBI:58017"/>
    </ligand>
</feature>
<evidence type="ECO:0000256" key="6">
    <source>
        <dbReference type="ARBA" id="ARBA00023141"/>
    </source>
</evidence>
<dbReference type="SUPFAM" id="SSF52418">
    <property type="entry name" value="Nucleoside phosphorylase/phosphoribosyltransferase catalytic domain"/>
    <property type="match status" value="1"/>
</dbReference>
<comment type="caution">
    <text evidence="9">Lacks conserved residue(s) required for the propagation of feature annotation.</text>
</comment>
<dbReference type="Gene3D" id="3.40.1030.10">
    <property type="entry name" value="Nucleoside phosphorylase/phosphoribosyltransferase catalytic domain"/>
    <property type="match status" value="1"/>
</dbReference>
<dbReference type="GO" id="GO:0005829">
    <property type="term" value="C:cytosol"/>
    <property type="evidence" value="ECO:0007669"/>
    <property type="project" value="TreeGrafter"/>
</dbReference>
<dbReference type="InterPro" id="IPR035902">
    <property type="entry name" value="Nuc_phospho_transferase"/>
</dbReference>
<evidence type="ECO:0000256" key="8">
    <source>
        <dbReference type="ARBA" id="ARBA00061188"/>
    </source>
</evidence>
<feature type="binding site" evidence="9">
    <location>
        <position position="145"/>
    </location>
    <ligand>
        <name>5-phospho-alpha-D-ribose 1-diphosphate</name>
        <dbReference type="ChEBI" id="CHEBI:58017"/>
    </ligand>
</feature>
<feature type="binding site" evidence="9">
    <location>
        <position position="136"/>
    </location>
    <ligand>
        <name>anthranilate</name>
        <dbReference type="ChEBI" id="CHEBI:16567"/>
        <label>1</label>
    </ligand>
</feature>
<dbReference type="InterPro" id="IPR000312">
    <property type="entry name" value="Glycosyl_Trfase_fam3"/>
</dbReference>
<name>A0A917GVX0_9MICC</name>
<dbReference type="FunFam" id="3.40.1030.10:FF:000002">
    <property type="entry name" value="Anthranilate phosphoribosyltransferase"/>
    <property type="match status" value="1"/>
</dbReference>
<dbReference type="EC" id="2.4.2.18" evidence="9"/>
<evidence type="ECO:0000256" key="9">
    <source>
        <dbReference type="HAMAP-Rule" id="MF_00211"/>
    </source>
</evidence>
<evidence type="ECO:0000256" key="4">
    <source>
        <dbReference type="ARBA" id="ARBA00022679"/>
    </source>
</evidence>
<evidence type="ECO:0000259" key="11">
    <source>
        <dbReference type="Pfam" id="PF02885"/>
    </source>
</evidence>
<comment type="catalytic activity">
    <reaction evidence="7 9">
        <text>N-(5-phospho-beta-D-ribosyl)anthranilate + diphosphate = 5-phospho-alpha-D-ribose 1-diphosphate + anthranilate</text>
        <dbReference type="Rhea" id="RHEA:11768"/>
        <dbReference type="ChEBI" id="CHEBI:16567"/>
        <dbReference type="ChEBI" id="CHEBI:18277"/>
        <dbReference type="ChEBI" id="CHEBI:33019"/>
        <dbReference type="ChEBI" id="CHEBI:58017"/>
        <dbReference type="EC" id="2.4.2.18"/>
    </reaction>
</comment>
<keyword evidence="9" id="KW-0479">Metal-binding</keyword>
<feature type="domain" description="Glycosyl transferase family 3 N-terminal" evidence="11">
    <location>
        <begin position="30"/>
        <end position="91"/>
    </location>
</feature>
<comment type="subunit">
    <text evidence="9">Homodimer.</text>
</comment>
<comment type="similarity">
    <text evidence="8">In the C-terminal section; belongs to the anthranilate phosphoribosyltransferase family.</text>
</comment>
<dbReference type="Gene3D" id="1.20.970.10">
    <property type="entry name" value="Transferase, Pyrimidine Nucleoside Phosphorylase, Chain C"/>
    <property type="match status" value="1"/>
</dbReference>
<dbReference type="HAMAP" id="MF_00211">
    <property type="entry name" value="TrpD"/>
    <property type="match status" value="1"/>
</dbReference>
<keyword evidence="5 9" id="KW-0822">Tryptophan biosynthesis</keyword>
<accession>A0A917GVX0</accession>
<organism evidence="12 13">
    <name type="scientific">Kocuria dechangensis</name>
    <dbReference type="NCBI Taxonomy" id="1176249"/>
    <lineage>
        <taxon>Bacteria</taxon>
        <taxon>Bacillati</taxon>
        <taxon>Actinomycetota</taxon>
        <taxon>Actinomycetes</taxon>
        <taxon>Micrococcales</taxon>
        <taxon>Micrococcaceae</taxon>
        <taxon>Kocuria</taxon>
    </lineage>
</organism>
<sequence length="366" mass="38520">MTTGTSAVGDTIGRVNMTTSTTSATFEWPDLITALISGTDLTRDQAYWAMDTIMSGEVPDAVIAGFLVALRAKGETVEELTGLADAMVENARPVDIPGPALDIVGTGGDRLSSVNISTMSALVCAGAGAKVVKHGNRASSSKSGSADVLEALGVRLDMPVEMVESAAQAVGITFLFAQTFHPSMRFAAAARKQLRVATAFNFLGPITNPARVEASAIGVADRALAPLIAGVFAARGDRALVFRGGDGLDELTVTGPSEVWEVRDGAIEHHDLEPLDFGMPRATIEDLRGQDAQYNARVVERVLAGEKGHVRNAVLLNSAAGLVAYDPHMVGTFHDRMAAAVRRAEESIDTGAARAVLDRWIAHTTR</sequence>
<evidence type="ECO:0000313" key="12">
    <source>
        <dbReference type="EMBL" id="GGG58927.1"/>
    </source>
</evidence>
<dbReference type="GO" id="GO:0004048">
    <property type="term" value="F:anthranilate phosphoribosyltransferase activity"/>
    <property type="evidence" value="ECO:0007669"/>
    <property type="project" value="UniProtKB-UniRule"/>
</dbReference>
<dbReference type="Pfam" id="PF02885">
    <property type="entry name" value="Glycos_trans_3N"/>
    <property type="match status" value="1"/>
</dbReference>
<dbReference type="AlphaFoldDB" id="A0A917GVX0"/>
<dbReference type="SUPFAM" id="SSF47648">
    <property type="entry name" value="Nucleoside phosphorylase/phosphoribosyltransferase N-terminal domain"/>
    <property type="match status" value="1"/>
</dbReference>
<feature type="domain" description="Glycosyl transferase family 3" evidence="10">
    <location>
        <begin position="99"/>
        <end position="353"/>
    </location>
</feature>